<organism evidence="2 3">
    <name type="scientific">Burkholderia pseudomallei 1710a</name>
    <dbReference type="NCBI Taxonomy" id="320371"/>
    <lineage>
        <taxon>Bacteria</taxon>
        <taxon>Pseudomonadati</taxon>
        <taxon>Pseudomonadota</taxon>
        <taxon>Betaproteobacteria</taxon>
        <taxon>Burkholderiales</taxon>
        <taxon>Burkholderiaceae</taxon>
        <taxon>Burkholderia</taxon>
        <taxon>pseudomallei group</taxon>
    </lineage>
</organism>
<evidence type="ECO:0000256" key="1">
    <source>
        <dbReference type="SAM" id="MobiDB-lite"/>
    </source>
</evidence>
<feature type="region of interest" description="Disordered" evidence="1">
    <location>
        <begin position="1"/>
        <end position="37"/>
    </location>
</feature>
<dbReference type="HOGENOM" id="CLU_3341257_0_0_4"/>
<gene>
    <name evidence="2" type="ORF">BURPS1710A_2245</name>
</gene>
<reference evidence="2 3" key="2">
    <citation type="submission" date="2009-05" db="EMBL/GenBank/DDBJ databases">
        <authorList>
            <person name="Harkins D.M."/>
            <person name="DeShazer D."/>
            <person name="Woods D.E."/>
            <person name="Brinkac L.M."/>
            <person name="Brown K.A."/>
            <person name="Hung G.C."/>
            <person name="Tuanyok A."/>
            <person name="Zhang B."/>
            <person name="Nierman W.C."/>
        </authorList>
    </citation>
    <scope>NUCLEOTIDE SEQUENCE [LARGE SCALE GENOMIC DNA]</scope>
    <source>
        <strain evidence="2 3">1710a</strain>
    </source>
</reference>
<name>A0A0E1W7C7_BURPE</name>
<dbReference type="AlphaFoldDB" id="A0A0E1W7C7"/>
<evidence type="ECO:0000313" key="2">
    <source>
        <dbReference type="EMBL" id="EET08216.1"/>
    </source>
</evidence>
<sequence length="37" mass="3789">MPAFSSFTPARASPGECARCPAGARAPAHTNDSGDKR</sequence>
<feature type="compositionally biased region" description="Low complexity" evidence="1">
    <location>
        <begin position="15"/>
        <end position="28"/>
    </location>
</feature>
<dbReference type="EMBL" id="CM000832">
    <property type="protein sequence ID" value="EET08216.1"/>
    <property type="molecule type" value="Genomic_DNA"/>
</dbReference>
<protein>
    <submittedName>
        <fullName evidence="2">Uncharacterized protein</fullName>
    </submittedName>
</protein>
<proteinExistence type="predicted"/>
<evidence type="ECO:0000313" key="3">
    <source>
        <dbReference type="Proteomes" id="UP000001812"/>
    </source>
</evidence>
<dbReference type="Proteomes" id="UP000001812">
    <property type="component" value="Chromosome I"/>
</dbReference>
<reference evidence="3" key="1">
    <citation type="submission" date="2007-08" db="EMBL/GenBank/DDBJ databases">
        <title>Annotation of Burkholderia pseudomallei 1710a.</title>
        <authorList>
            <person name="Harkins D.M."/>
            <person name="DeShazer D."/>
            <person name="Woods D.E."/>
            <person name="Brinkac L.M."/>
            <person name="Brown K.A."/>
            <person name="Hung G.C."/>
            <person name="Tuanyok A."/>
            <person name="Zhang B."/>
            <person name="Nierman W.C."/>
        </authorList>
    </citation>
    <scope>NUCLEOTIDE SEQUENCE [LARGE SCALE GENOMIC DNA]</scope>
    <source>
        <strain evidence="3">1710a</strain>
    </source>
</reference>
<accession>A0A0E1W7C7</accession>